<dbReference type="GO" id="GO:0046872">
    <property type="term" value="F:metal ion binding"/>
    <property type="evidence" value="ECO:0007669"/>
    <property type="project" value="UniProtKB-UniRule"/>
</dbReference>
<evidence type="ECO:0000256" key="3">
    <source>
        <dbReference type="SAM" id="Phobius"/>
    </source>
</evidence>
<evidence type="ECO:0000256" key="1">
    <source>
        <dbReference type="RuleBase" id="RU341113"/>
    </source>
</evidence>
<keyword evidence="3" id="KW-1133">Transmembrane helix</keyword>
<proteinExistence type="inferred from homology"/>
<feature type="compositionally biased region" description="Basic and acidic residues" evidence="2">
    <location>
        <begin position="422"/>
        <end position="435"/>
    </location>
</feature>
<keyword evidence="1" id="KW-0224">Dipeptidase</keyword>
<dbReference type="PANTHER" id="PTHR10443">
    <property type="entry name" value="MICROSOMAL DIPEPTIDASE"/>
    <property type="match status" value="1"/>
</dbReference>
<dbReference type="AlphaFoldDB" id="A0A1E3KG43"/>
<comment type="similarity">
    <text evidence="1">Belongs to the metallo-dependent hydrolases superfamily. Peptidase M19 family.</text>
</comment>
<dbReference type="InterPro" id="IPR032466">
    <property type="entry name" value="Metal_Hydrolase"/>
</dbReference>
<keyword evidence="1" id="KW-0482">Metalloprotease</keyword>
<keyword evidence="1" id="KW-0378">Hydrolase</keyword>
<sequence length="435" mass="48007">MAEDTPLLPQSTNDNTTWWTARRKKLVAISLLSLLLVGVAVSTVITVVVKNREPKDPLERAKFYLKKQAYRTPVIDGHIDLPELARSVYGNDLDKFDLHKSTLGHLDIPRLRQGQLGAFFWSIFVECRTTNGEDFLSPTFEVRDTLEQLDVANNIIERYSDTFAPARTADEVEAAWKAGKVASLFGLEGGHSLGNSLGVLRMYHQLGVRYMTLTHSCNNAFADSAGVFEDVEERWGGLSPFGKELIPEMNRLGIFVDISHVSDKTALQALELTEAPVILSHSCARHFNNMSRNAPDEVFSKLGDGKDKNDGVVMVNFFPVFASKNPDEVDVAYIADEVEYIAKKAGRAHVGIGSDYDGIESTPKGLEDVSTYPNLFAELIRRGWSRSDLAGLAGGNVLRALRGVEETSKRLKGEGKGPSMAKYDKRKDLEGGGEL</sequence>
<dbReference type="PROSITE" id="PS51365">
    <property type="entry name" value="RENAL_DIPEPTIDASE_2"/>
    <property type="match status" value="1"/>
</dbReference>
<evidence type="ECO:0000313" key="4">
    <source>
        <dbReference type="EMBL" id="ODO11873.1"/>
    </source>
</evidence>
<accession>A0A1E3KG43</accession>
<comment type="cofactor">
    <cofactor evidence="1">
        <name>Zn(2+)</name>
        <dbReference type="ChEBI" id="CHEBI:29105"/>
    </cofactor>
</comment>
<keyword evidence="3" id="KW-0812">Transmembrane</keyword>
<dbReference type="EC" id="3.4.13.19" evidence="1"/>
<dbReference type="SUPFAM" id="SSF51556">
    <property type="entry name" value="Metallo-dependent hydrolases"/>
    <property type="match status" value="1"/>
</dbReference>
<dbReference type="OrthoDB" id="445695at2759"/>
<gene>
    <name evidence="4" type="ORF">I350_00657</name>
</gene>
<dbReference type="Gene3D" id="3.20.20.140">
    <property type="entry name" value="Metal-dependent hydrolases"/>
    <property type="match status" value="1"/>
</dbReference>
<dbReference type="Proteomes" id="UP000095149">
    <property type="component" value="Unassembled WGS sequence"/>
</dbReference>
<comment type="catalytic activity">
    <reaction evidence="1">
        <text>an L-aminoacyl-L-amino acid + H2O = 2 an L-alpha-amino acid</text>
        <dbReference type="Rhea" id="RHEA:48940"/>
        <dbReference type="ChEBI" id="CHEBI:15377"/>
        <dbReference type="ChEBI" id="CHEBI:59869"/>
        <dbReference type="ChEBI" id="CHEBI:77460"/>
        <dbReference type="EC" id="3.4.13.19"/>
    </reaction>
</comment>
<keyword evidence="1" id="KW-0479">Metal-binding</keyword>
<keyword evidence="1" id="KW-0645">Protease</keyword>
<comment type="caution">
    <text evidence="4">The sequence shown here is derived from an EMBL/GenBank/DDBJ whole genome shotgun (WGS) entry which is preliminary data.</text>
</comment>
<dbReference type="PANTHER" id="PTHR10443:SF12">
    <property type="entry name" value="DIPEPTIDASE"/>
    <property type="match status" value="1"/>
</dbReference>
<keyword evidence="1" id="KW-0862">Zinc</keyword>
<evidence type="ECO:0000256" key="2">
    <source>
        <dbReference type="SAM" id="MobiDB-lite"/>
    </source>
</evidence>
<keyword evidence="3" id="KW-0472">Membrane</keyword>
<dbReference type="GO" id="GO:0006508">
    <property type="term" value="P:proteolysis"/>
    <property type="evidence" value="ECO:0007669"/>
    <property type="project" value="UniProtKB-KW"/>
</dbReference>
<organism evidence="4 5">
    <name type="scientific">Cryptococcus amylolentus CBS 6273</name>
    <dbReference type="NCBI Taxonomy" id="1296118"/>
    <lineage>
        <taxon>Eukaryota</taxon>
        <taxon>Fungi</taxon>
        <taxon>Dikarya</taxon>
        <taxon>Basidiomycota</taxon>
        <taxon>Agaricomycotina</taxon>
        <taxon>Tremellomycetes</taxon>
        <taxon>Tremellales</taxon>
        <taxon>Cryptococcaceae</taxon>
        <taxon>Cryptococcus</taxon>
    </lineage>
</organism>
<reference evidence="4 5" key="1">
    <citation type="submission" date="2016-06" db="EMBL/GenBank/DDBJ databases">
        <title>Evolution of pathogenesis and genome organization in the Tremellales.</title>
        <authorList>
            <person name="Cuomo C."/>
            <person name="Litvintseva A."/>
            <person name="Heitman J."/>
            <person name="Chen Y."/>
            <person name="Sun S."/>
            <person name="Springer D."/>
            <person name="Dromer F."/>
            <person name="Young S."/>
            <person name="Zeng Q."/>
            <person name="Chapman S."/>
            <person name="Gujja S."/>
            <person name="Saif S."/>
            <person name="Birren B."/>
        </authorList>
    </citation>
    <scope>NUCLEOTIDE SEQUENCE [LARGE SCALE GENOMIC DNA]</scope>
    <source>
        <strain evidence="4 5">CBS 6273</strain>
    </source>
</reference>
<name>A0A1E3KG43_9TREE</name>
<evidence type="ECO:0000313" key="5">
    <source>
        <dbReference type="Proteomes" id="UP000095149"/>
    </source>
</evidence>
<feature type="region of interest" description="Disordered" evidence="2">
    <location>
        <begin position="408"/>
        <end position="435"/>
    </location>
</feature>
<dbReference type="InterPro" id="IPR008257">
    <property type="entry name" value="Pept_M19"/>
</dbReference>
<dbReference type="CDD" id="cd01301">
    <property type="entry name" value="rDP_like"/>
    <property type="match status" value="1"/>
</dbReference>
<dbReference type="EMBL" id="MEKH01000001">
    <property type="protein sequence ID" value="ODO11873.1"/>
    <property type="molecule type" value="Genomic_DNA"/>
</dbReference>
<dbReference type="GO" id="GO:0070573">
    <property type="term" value="F:metallodipeptidase activity"/>
    <property type="evidence" value="ECO:0007669"/>
    <property type="project" value="InterPro"/>
</dbReference>
<feature type="transmembrane region" description="Helical" evidence="3">
    <location>
        <begin position="26"/>
        <end position="49"/>
    </location>
</feature>
<protein>
    <recommendedName>
        <fullName evidence="1">Dipeptidase</fullName>
        <ecNumber evidence="1">3.4.13.19</ecNumber>
    </recommendedName>
</protein>
<dbReference type="Pfam" id="PF01244">
    <property type="entry name" value="Peptidase_M19"/>
    <property type="match status" value="1"/>
</dbReference>